<dbReference type="AlphaFoldDB" id="A0AA38SHK0"/>
<keyword evidence="2" id="KW-0732">Signal</keyword>
<name>A0AA38SHK0_9ASTR</name>
<evidence type="ECO:0000313" key="4">
    <source>
        <dbReference type="Proteomes" id="UP001172457"/>
    </source>
</evidence>
<feature type="non-terminal residue" evidence="3">
    <location>
        <position position="144"/>
    </location>
</feature>
<feature type="region of interest" description="Disordered" evidence="1">
    <location>
        <begin position="107"/>
        <end position="144"/>
    </location>
</feature>
<dbReference type="EMBL" id="JARYMX010000034">
    <property type="protein sequence ID" value="KAJ9536320.1"/>
    <property type="molecule type" value="Genomic_DNA"/>
</dbReference>
<organism evidence="3 4">
    <name type="scientific">Centaurea solstitialis</name>
    <name type="common">yellow star-thistle</name>
    <dbReference type="NCBI Taxonomy" id="347529"/>
    <lineage>
        <taxon>Eukaryota</taxon>
        <taxon>Viridiplantae</taxon>
        <taxon>Streptophyta</taxon>
        <taxon>Embryophyta</taxon>
        <taxon>Tracheophyta</taxon>
        <taxon>Spermatophyta</taxon>
        <taxon>Magnoliopsida</taxon>
        <taxon>eudicotyledons</taxon>
        <taxon>Gunneridae</taxon>
        <taxon>Pentapetalae</taxon>
        <taxon>asterids</taxon>
        <taxon>campanulids</taxon>
        <taxon>Asterales</taxon>
        <taxon>Asteraceae</taxon>
        <taxon>Carduoideae</taxon>
        <taxon>Cardueae</taxon>
        <taxon>Centaureinae</taxon>
        <taxon>Centaurea</taxon>
    </lineage>
</organism>
<comment type="caution">
    <text evidence="3">The sequence shown here is derived from an EMBL/GenBank/DDBJ whole genome shotgun (WGS) entry which is preliminary data.</text>
</comment>
<sequence length="144" mass="16148">MGKAICCLLLIAMVFRSHAVVVDIKARGAKGDGKTDDGPMDDDIDMTIGDDSTPRWEIMNAKEQSFIQLDSPENFMVMLTMYKDEAEVTIYVTTDKLVQQSGDELIEECDDGNDSNSNCPSEESYHSRHSTDDEYEFLNDESES</sequence>
<proteinExistence type="predicted"/>
<evidence type="ECO:0000313" key="3">
    <source>
        <dbReference type="EMBL" id="KAJ9536320.1"/>
    </source>
</evidence>
<evidence type="ECO:0000256" key="1">
    <source>
        <dbReference type="SAM" id="MobiDB-lite"/>
    </source>
</evidence>
<accession>A0AA38SHK0</accession>
<feature type="signal peptide" evidence="2">
    <location>
        <begin position="1"/>
        <end position="19"/>
    </location>
</feature>
<protein>
    <submittedName>
        <fullName evidence="3">Uncharacterized protein</fullName>
    </submittedName>
</protein>
<dbReference type="Proteomes" id="UP001172457">
    <property type="component" value="Unassembled WGS sequence"/>
</dbReference>
<feature type="compositionally biased region" description="Acidic residues" evidence="1">
    <location>
        <begin position="133"/>
        <end position="144"/>
    </location>
</feature>
<feature type="chain" id="PRO_5041205840" evidence="2">
    <location>
        <begin position="20"/>
        <end position="144"/>
    </location>
</feature>
<gene>
    <name evidence="3" type="ORF">OSB04_un000500</name>
</gene>
<feature type="compositionally biased region" description="Basic and acidic residues" evidence="1">
    <location>
        <begin position="123"/>
        <end position="132"/>
    </location>
</feature>
<keyword evidence="4" id="KW-1185">Reference proteome</keyword>
<reference evidence="3" key="1">
    <citation type="submission" date="2023-03" db="EMBL/GenBank/DDBJ databases">
        <title>Chromosome-scale reference genome and RAD-based genetic map of yellow starthistle (Centaurea solstitialis) reveal putative structural variation and QTLs associated with invader traits.</title>
        <authorList>
            <person name="Reatini B."/>
            <person name="Cang F.A."/>
            <person name="Jiang Q."/>
            <person name="Mckibben M.T.W."/>
            <person name="Barker M.S."/>
            <person name="Rieseberg L.H."/>
            <person name="Dlugosch K.M."/>
        </authorList>
    </citation>
    <scope>NUCLEOTIDE SEQUENCE</scope>
    <source>
        <strain evidence="3">CAN-66</strain>
        <tissue evidence="3">Leaf</tissue>
    </source>
</reference>
<evidence type="ECO:0000256" key="2">
    <source>
        <dbReference type="SAM" id="SignalP"/>
    </source>
</evidence>